<comment type="subcellular location">
    <subcellularLocation>
        <location evidence="1">Membrane</location>
    </subcellularLocation>
</comment>
<dbReference type="RefSeq" id="WP_121896541.1">
    <property type="nucleotide sequence ID" value="NZ_RCNT01000001.1"/>
</dbReference>
<dbReference type="PANTHER" id="PTHR35371">
    <property type="entry name" value="INNER MEMBRANE PROTEIN"/>
    <property type="match status" value="1"/>
</dbReference>
<keyword evidence="7" id="KW-1185">Reference proteome</keyword>
<protein>
    <submittedName>
        <fullName evidence="6">MAPEG family protein</fullName>
    </submittedName>
</protein>
<dbReference type="InterPro" id="IPR001129">
    <property type="entry name" value="Membr-assoc_MAPEG"/>
</dbReference>
<feature type="transmembrane region" description="Helical" evidence="5">
    <location>
        <begin position="118"/>
        <end position="138"/>
    </location>
</feature>
<dbReference type="Proteomes" id="UP000281343">
    <property type="component" value="Unassembled WGS sequence"/>
</dbReference>
<proteinExistence type="predicted"/>
<evidence type="ECO:0000256" key="4">
    <source>
        <dbReference type="ARBA" id="ARBA00023136"/>
    </source>
</evidence>
<evidence type="ECO:0000256" key="2">
    <source>
        <dbReference type="ARBA" id="ARBA00022692"/>
    </source>
</evidence>
<dbReference type="OrthoDB" id="7743618at2"/>
<gene>
    <name evidence="6" type="ORF">D9R08_03285</name>
</gene>
<organism evidence="6 7">
    <name type="scientific">Rhodophyticola porphyridii</name>
    <dbReference type="NCBI Taxonomy" id="1852017"/>
    <lineage>
        <taxon>Bacteria</taxon>
        <taxon>Pseudomonadati</taxon>
        <taxon>Pseudomonadota</taxon>
        <taxon>Alphaproteobacteria</taxon>
        <taxon>Rhodobacterales</taxon>
        <taxon>Roseobacteraceae</taxon>
        <taxon>Rhodophyticola</taxon>
    </lineage>
</organism>
<evidence type="ECO:0000313" key="7">
    <source>
        <dbReference type="Proteomes" id="UP000281343"/>
    </source>
</evidence>
<evidence type="ECO:0000313" key="6">
    <source>
        <dbReference type="EMBL" id="RMA43952.1"/>
    </source>
</evidence>
<evidence type="ECO:0000256" key="5">
    <source>
        <dbReference type="SAM" id="Phobius"/>
    </source>
</evidence>
<dbReference type="EMBL" id="RCNT01000001">
    <property type="protein sequence ID" value="RMA43952.1"/>
    <property type="molecule type" value="Genomic_DNA"/>
</dbReference>
<dbReference type="Gene3D" id="1.20.120.550">
    <property type="entry name" value="Membrane associated eicosanoid/glutathione metabolism-like domain"/>
    <property type="match status" value="1"/>
</dbReference>
<keyword evidence="2 5" id="KW-0812">Transmembrane</keyword>
<accession>A0A3L9Y6A6</accession>
<feature type="transmembrane region" description="Helical" evidence="5">
    <location>
        <begin position="59"/>
        <end position="80"/>
    </location>
</feature>
<name>A0A3L9Y6A6_9RHOB</name>
<keyword evidence="3 5" id="KW-1133">Transmembrane helix</keyword>
<evidence type="ECO:0000256" key="1">
    <source>
        <dbReference type="ARBA" id="ARBA00004370"/>
    </source>
</evidence>
<dbReference type="InterPro" id="IPR023352">
    <property type="entry name" value="MAPEG-like_dom_sf"/>
</dbReference>
<comment type="caution">
    <text evidence="6">The sequence shown here is derived from an EMBL/GenBank/DDBJ whole genome shotgun (WGS) entry which is preliminary data.</text>
</comment>
<dbReference type="PANTHER" id="PTHR35371:SF1">
    <property type="entry name" value="BLR7753 PROTEIN"/>
    <property type="match status" value="1"/>
</dbReference>
<feature type="transmembrane region" description="Helical" evidence="5">
    <location>
        <begin position="92"/>
        <end position="112"/>
    </location>
</feature>
<dbReference type="Pfam" id="PF01124">
    <property type="entry name" value="MAPEG"/>
    <property type="match status" value="1"/>
</dbReference>
<dbReference type="SUPFAM" id="SSF161084">
    <property type="entry name" value="MAPEG domain-like"/>
    <property type="match status" value="1"/>
</dbReference>
<dbReference type="AlphaFoldDB" id="A0A3L9Y6A6"/>
<reference evidence="6 7" key="1">
    <citation type="submission" date="2018-10" db="EMBL/GenBank/DDBJ databases">
        <authorList>
            <person name="Jung H.S."/>
            <person name="Jeon C.O."/>
        </authorList>
    </citation>
    <scope>NUCLEOTIDE SEQUENCE [LARGE SCALE GENOMIC DNA]</scope>
    <source>
        <strain evidence="6 7">MA-7-27</strain>
    </source>
</reference>
<sequence>MTPELTALALALLLQAVQFCLMAIPANRELGPAKTASPRDRDRLGGSLEDQLSTRTARLYRALNNHFEGLILFTIAVVVVELSDSSSALTAACAWTYLGARILYVPAYAFGWSPWRSAIWFLGFAATITMTLAALLGAGS</sequence>
<evidence type="ECO:0000256" key="3">
    <source>
        <dbReference type="ARBA" id="ARBA00022989"/>
    </source>
</evidence>
<keyword evidence="4 5" id="KW-0472">Membrane</keyword>
<dbReference type="GO" id="GO:0016020">
    <property type="term" value="C:membrane"/>
    <property type="evidence" value="ECO:0007669"/>
    <property type="project" value="UniProtKB-SubCell"/>
</dbReference>